<keyword evidence="7 10" id="KW-0460">Magnesium</keyword>
<dbReference type="SUPFAM" id="SSF143631">
    <property type="entry name" value="ApbE-like"/>
    <property type="match status" value="1"/>
</dbReference>
<comment type="caution">
    <text evidence="12">The sequence shown here is derived from an EMBL/GenBank/DDBJ whole genome shotgun (WGS) entry which is preliminary data.</text>
</comment>
<feature type="binding site" evidence="11">
    <location>
        <position position="294"/>
    </location>
    <ligand>
        <name>Mg(2+)</name>
        <dbReference type="ChEBI" id="CHEBI:18420"/>
    </ligand>
</feature>
<evidence type="ECO:0000256" key="2">
    <source>
        <dbReference type="ARBA" id="ARBA00016337"/>
    </source>
</evidence>
<sequence>MRKKQLIQGGVLLAAAAVALLVTIHFQTATYTIQIPDALDTVSEISVTTDQNGNVILKECEEYIREMDRLFSPTNPESDVCKINSAAGTGTTVLVDARTADILSRAQQYSVETSGFFDVTVGSIVNIWNEAQETGTLPAPESISEAIHDVGFRNFEVNRNDNTVILDKQHVDITLGGIAKGYITDGLVAMLREKGVSSALINLGGNTYALGEKAERTPWNIGIQDPNDPERLIGSVQVENQCVITSGDYQRYFELDGVRYHHIMNPNTGMPSRSGLRSVTIIGEDATLADALSTACFVLGYSEGSHLISQYPGVTAVFVTDTNTVYYSGALEDVFERSNQNYEYRRF</sequence>
<dbReference type="PIRSF" id="PIRSF006268">
    <property type="entry name" value="ApbE"/>
    <property type="match status" value="1"/>
</dbReference>
<dbReference type="EMBL" id="DVND01000013">
    <property type="protein sequence ID" value="HIU47841.1"/>
    <property type="molecule type" value="Genomic_DNA"/>
</dbReference>
<evidence type="ECO:0000256" key="5">
    <source>
        <dbReference type="ARBA" id="ARBA00022723"/>
    </source>
</evidence>
<evidence type="ECO:0000256" key="11">
    <source>
        <dbReference type="PIRSR" id="PIRSR006268-2"/>
    </source>
</evidence>
<evidence type="ECO:0000256" key="6">
    <source>
        <dbReference type="ARBA" id="ARBA00022827"/>
    </source>
</evidence>
<feature type="binding site" evidence="11">
    <location>
        <position position="177"/>
    </location>
    <ligand>
        <name>Mg(2+)</name>
        <dbReference type="ChEBI" id="CHEBI:18420"/>
    </ligand>
</feature>
<keyword evidence="4 10" id="KW-0808">Transferase</keyword>
<dbReference type="InterPro" id="IPR024932">
    <property type="entry name" value="ApbE"/>
</dbReference>
<accession>A0A9D1S5P2</accession>
<proteinExistence type="inferred from homology"/>
<dbReference type="InterPro" id="IPR003374">
    <property type="entry name" value="ApbE-like_sf"/>
</dbReference>
<evidence type="ECO:0000256" key="4">
    <source>
        <dbReference type="ARBA" id="ARBA00022679"/>
    </source>
</evidence>
<dbReference type="GO" id="GO:0046872">
    <property type="term" value="F:metal ion binding"/>
    <property type="evidence" value="ECO:0007669"/>
    <property type="project" value="UniProtKB-UniRule"/>
</dbReference>
<name>A0A9D1S5P2_9FIRM</name>
<dbReference type="EC" id="2.7.1.180" evidence="1 10"/>
<reference evidence="12" key="2">
    <citation type="journal article" date="2021" name="PeerJ">
        <title>Extensive microbial diversity within the chicken gut microbiome revealed by metagenomics and culture.</title>
        <authorList>
            <person name="Gilroy R."/>
            <person name="Ravi A."/>
            <person name="Getino M."/>
            <person name="Pursley I."/>
            <person name="Horton D.L."/>
            <person name="Alikhan N.F."/>
            <person name="Baker D."/>
            <person name="Gharbi K."/>
            <person name="Hall N."/>
            <person name="Watson M."/>
            <person name="Adriaenssens E.M."/>
            <person name="Foster-Nyarko E."/>
            <person name="Jarju S."/>
            <person name="Secka A."/>
            <person name="Antonio M."/>
            <person name="Oren A."/>
            <person name="Chaudhuri R.R."/>
            <person name="La Ragione R."/>
            <person name="Hildebrand F."/>
            <person name="Pallen M.J."/>
        </authorList>
    </citation>
    <scope>NUCLEOTIDE SEQUENCE</scope>
    <source>
        <strain evidence="12">ChiSjej4B22-9803</strain>
    </source>
</reference>
<dbReference type="AlphaFoldDB" id="A0A9D1S5P2"/>
<protein>
    <recommendedName>
        <fullName evidence="2 10">FAD:protein FMN transferase</fullName>
        <ecNumber evidence="1 10">2.7.1.180</ecNumber>
    </recommendedName>
    <alternativeName>
        <fullName evidence="8 10">Flavin transferase</fullName>
    </alternativeName>
</protein>
<keyword evidence="3 10" id="KW-0285">Flavoprotein</keyword>
<keyword evidence="5 10" id="KW-0479">Metal-binding</keyword>
<organism evidence="12 13">
    <name type="scientific">Candidatus Avimonoglobus intestinipullorum</name>
    <dbReference type="NCBI Taxonomy" id="2840699"/>
    <lineage>
        <taxon>Bacteria</taxon>
        <taxon>Bacillati</taxon>
        <taxon>Bacillota</taxon>
        <taxon>Clostridia</taxon>
        <taxon>Eubacteriales</taxon>
        <taxon>Candidatus Avimonoglobus</taxon>
    </lineage>
</organism>
<comment type="similarity">
    <text evidence="10">Belongs to the ApbE family.</text>
</comment>
<evidence type="ECO:0000256" key="8">
    <source>
        <dbReference type="ARBA" id="ARBA00031306"/>
    </source>
</evidence>
<evidence type="ECO:0000256" key="10">
    <source>
        <dbReference type="PIRNR" id="PIRNR006268"/>
    </source>
</evidence>
<evidence type="ECO:0000256" key="9">
    <source>
        <dbReference type="ARBA" id="ARBA00048540"/>
    </source>
</evidence>
<gene>
    <name evidence="12" type="ORF">IAB04_00595</name>
</gene>
<dbReference type="GO" id="GO:0016740">
    <property type="term" value="F:transferase activity"/>
    <property type="evidence" value="ECO:0007669"/>
    <property type="project" value="UniProtKB-UniRule"/>
</dbReference>
<evidence type="ECO:0000256" key="7">
    <source>
        <dbReference type="ARBA" id="ARBA00022842"/>
    </source>
</evidence>
<evidence type="ECO:0000313" key="13">
    <source>
        <dbReference type="Proteomes" id="UP000824111"/>
    </source>
</evidence>
<feature type="binding site" evidence="11">
    <location>
        <position position="290"/>
    </location>
    <ligand>
        <name>Mg(2+)</name>
        <dbReference type="ChEBI" id="CHEBI:18420"/>
    </ligand>
</feature>
<evidence type="ECO:0000256" key="1">
    <source>
        <dbReference type="ARBA" id="ARBA00011955"/>
    </source>
</evidence>
<dbReference type="Proteomes" id="UP000824111">
    <property type="component" value="Unassembled WGS sequence"/>
</dbReference>
<comment type="cofactor">
    <cofactor evidence="11">
        <name>Mg(2+)</name>
        <dbReference type="ChEBI" id="CHEBI:18420"/>
    </cofactor>
    <cofactor evidence="11">
        <name>Mn(2+)</name>
        <dbReference type="ChEBI" id="CHEBI:29035"/>
    </cofactor>
    <text evidence="11">Magnesium. Can also use manganese.</text>
</comment>
<reference evidence="12" key="1">
    <citation type="submission" date="2020-10" db="EMBL/GenBank/DDBJ databases">
        <authorList>
            <person name="Gilroy R."/>
        </authorList>
    </citation>
    <scope>NUCLEOTIDE SEQUENCE</scope>
    <source>
        <strain evidence="12">ChiSjej4B22-9803</strain>
    </source>
</reference>
<dbReference type="PANTHER" id="PTHR30040:SF2">
    <property type="entry name" value="FAD:PROTEIN FMN TRANSFERASE"/>
    <property type="match status" value="1"/>
</dbReference>
<dbReference type="PANTHER" id="PTHR30040">
    <property type="entry name" value="THIAMINE BIOSYNTHESIS LIPOPROTEIN APBE"/>
    <property type="match status" value="1"/>
</dbReference>
<dbReference type="Gene3D" id="3.10.520.10">
    <property type="entry name" value="ApbE-like domains"/>
    <property type="match status" value="1"/>
</dbReference>
<evidence type="ECO:0000313" key="12">
    <source>
        <dbReference type="EMBL" id="HIU47841.1"/>
    </source>
</evidence>
<keyword evidence="6 10" id="KW-0274">FAD</keyword>
<evidence type="ECO:0000256" key="3">
    <source>
        <dbReference type="ARBA" id="ARBA00022630"/>
    </source>
</evidence>
<dbReference type="Pfam" id="PF02424">
    <property type="entry name" value="ApbE"/>
    <property type="match status" value="1"/>
</dbReference>
<comment type="catalytic activity">
    <reaction evidence="9 10">
        <text>L-threonyl-[protein] + FAD = FMN-L-threonyl-[protein] + AMP + H(+)</text>
        <dbReference type="Rhea" id="RHEA:36847"/>
        <dbReference type="Rhea" id="RHEA-COMP:11060"/>
        <dbReference type="Rhea" id="RHEA-COMP:11061"/>
        <dbReference type="ChEBI" id="CHEBI:15378"/>
        <dbReference type="ChEBI" id="CHEBI:30013"/>
        <dbReference type="ChEBI" id="CHEBI:57692"/>
        <dbReference type="ChEBI" id="CHEBI:74257"/>
        <dbReference type="ChEBI" id="CHEBI:456215"/>
        <dbReference type="EC" id="2.7.1.180"/>
    </reaction>
</comment>